<evidence type="ECO:0000256" key="7">
    <source>
        <dbReference type="ARBA" id="ARBA00022927"/>
    </source>
</evidence>
<keyword evidence="4" id="KW-1003">Cell membrane</keyword>
<evidence type="ECO:0000256" key="1">
    <source>
        <dbReference type="ARBA" id="ARBA00004377"/>
    </source>
</evidence>
<dbReference type="RefSeq" id="WP_057636835.1">
    <property type="nucleotide sequence ID" value="NZ_LDJM01000008.1"/>
</dbReference>
<evidence type="ECO:0008006" key="12">
    <source>
        <dbReference type="Google" id="ProtNLM"/>
    </source>
</evidence>
<evidence type="ECO:0000313" key="10">
    <source>
        <dbReference type="EMBL" id="KRG78755.1"/>
    </source>
</evidence>
<dbReference type="GO" id="GO:0015628">
    <property type="term" value="P:protein secretion by the type II secretion system"/>
    <property type="evidence" value="ECO:0007669"/>
    <property type="project" value="InterPro"/>
</dbReference>
<evidence type="ECO:0000313" key="11">
    <source>
        <dbReference type="Proteomes" id="UP000050956"/>
    </source>
</evidence>
<dbReference type="Gene3D" id="3.30.1360.100">
    <property type="entry name" value="General secretion pathway protein M, EpsM"/>
    <property type="match status" value="1"/>
</dbReference>
<gene>
    <name evidence="10" type="ORF">ABB30_03040</name>
</gene>
<keyword evidence="9" id="KW-0472">Membrane</keyword>
<accession>A0A0R0DM11</accession>
<evidence type="ECO:0000256" key="4">
    <source>
        <dbReference type="ARBA" id="ARBA00022475"/>
    </source>
</evidence>
<sequence length="154" mass="16949">MASIKAAWQARQPREQRALLVLGLALLAAALWQWVWAPALQWRDRQRADSDAARALYQHLREHAPALVAGRVAASQMGERTLPELATALALQQGVQLQVPQADAAGQWQLQASAAEAPLLLHWLQQLQQTGVQVSQLQLQASQDGWELSAQATR</sequence>
<evidence type="ECO:0000256" key="9">
    <source>
        <dbReference type="ARBA" id="ARBA00023136"/>
    </source>
</evidence>
<proteinExistence type="inferred from homology"/>
<dbReference type="PATRIC" id="fig|336566.3.peg.3037"/>
<comment type="subcellular location">
    <subcellularLocation>
        <location evidence="1">Cell inner membrane</location>
        <topology evidence="1">Single-pass membrane protein</topology>
    </subcellularLocation>
</comment>
<dbReference type="EMBL" id="LDJM01000008">
    <property type="protein sequence ID" value="KRG78755.1"/>
    <property type="molecule type" value="Genomic_DNA"/>
</dbReference>
<keyword evidence="3" id="KW-0813">Transport</keyword>
<evidence type="ECO:0000256" key="6">
    <source>
        <dbReference type="ARBA" id="ARBA00022692"/>
    </source>
</evidence>
<reference evidence="10 11" key="1">
    <citation type="submission" date="2015-05" db="EMBL/GenBank/DDBJ databases">
        <title>Genome sequencing and analysis of members of genus Stenotrophomonas.</title>
        <authorList>
            <person name="Patil P.P."/>
            <person name="Midha S."/>
            <person name="Patil P.B."/>
        </authorList>
    </citation>
    <scope>NUCLEOTIDE SEQUENCE [LARGE SCALE GENOMIC DNA]</scope>
    <source>
        <strain evidence="10 11">DSM 24757</strain>
    </source>
</reference>
<evidence type="ECO:0000256" key="2">
    <source>
        <dbReference type="ARBA" id="ARBA00010637"/>
    </source>
</evidence>
<name>A0A0R0DM11_9GAMM</name>
<comment type="caution">
    <text evidence="10">The sequence shown here is derived from an EMBL/GenBank/DDBJ whole genome shotgun (WGS) entry which is preliminary data.</text>
</comment>
<evidence type="ECO:0000256" key="5">
    <source>
        <dbReference type="ARBA" id="ARBA00022519"/>
    </source>
</evidence>
<dbReference type="Proteomes" id="UP000050956">
    <property type="component" value="Unassembled WGS sequence"/>
</dbReference>
<evidence type="ECO:0000256" key="8">
    <source>
        <dbReference type="ARBA" id="ARBA00022989"/>
    </source>
</evidence>
<dbReference type="SUPFAM" id="SSF103054">
    <property type="entry name" value="General secretion pathway protein M, EpsM"/>
    <property type="match status" value="1"/>
</dbReference>
<keyword evidence="11" id="KW-1185">Reference proteome</keyword>
<keyword evidence="7" id="KW-0653">Protein transport</keyword>
<dbReference type="InterPro" id="IPR007690">
    <property type="entry name" value="T2SS_GspM"/>
</dbReference>
<keyword evidence="8" id="KW-1133">Transmembrane helix</keyword>
<dbReference type="InterPro" id="IPR023229">
    <property type="entry name" value="T2SS_M_periplasmic_sf"/>
</dbReference>
<dbReference type="GO" id="GO:0015627">
    <property type="term" value="C:type II protein secretion system complex"/>
    <property type="evidence" value="ECO:0007669"/>
    <property type="project" value="InterPro"/>
</dbReference>
<dbReference type="Pfam" id="PF04612">
    <property type="entry name" value="T2SSM"/>
    <property type="match status" value="1"/>
</dbReference>
<keyword evidence="5" id="KW-0997">Cell inner membrane</keyword>
<evidence type="ECO:0000256" key="3">
    <source>
        <dbReference type="ARBA" id="ARBA00022448"/>
    </source>
</evidence>
<dbReference type="AlphaFoldDB" id="A0A0R0DM11"/>
<organism evidence="10 11">
    <name type="scientific">Stenotrophomonas ginsengisoli</name>
    <dbReference type="NCBI Taxonomy" id="336566"/>
    <lineage>
        <taxon>Bacteria</taxon>
        <taxon>Pseudomonadati</taxon>
        <taxon>Pseudomonadota</taxon>
        <taxon>Gammaproteobacteria</taxon>
        <taxon>Lysobacterales</taxon>
        <taxon>Lysobacteraceae</taxon>
        <taxon>Stenotrophomonas</taxon>
    </lineage>
</organism>
<protein>
    <recommendedName>
        <fullName evidence="12">General secretion pathway protein GspM</fullName>
    </recommendedName>
</protein>
<keyword evidence="6" id="KW-0812">Transmembrane</keyword>
<comment type="similarity">
    <text evidence="2">Belongs to the GSP M family.</text>
</comment>
<dbReference type="GO" id="GO:0005886">
    <property type="term" value="C:plasma membrane"/>
    <property type="evidence" value="ECO:0007669"/>
    <property type="project" value="UniProtKB-SubCell"/>
</dbReference>